<gene>
    <name evidence="3" type="ORF">OBE_00684</name>
</gene>
<evidence type="ECO:0000256" key="1">
    <source>
        <dbReference type="ARBA" id="ARBA00022801"/>
    </source>
</evidence>
<evidence type="ECO:0000313" key="3">
    <source>
        <dbReference type="EMBL" id="EKC76771.1"/>
    </source>
</evidence>
<dbReference type="InterPro" id="IPR017853">
    <property type="entry name" value="GH"/>
</dbReference>
<dbReference type="Pfam" id="PF02018">
    <property type="entry name" value="CBM_4_9"/>
    <property type="match status" value="1"/>
</dbReference>
<dbReference type="InterPro" id="IPR003305">
    <property type="entry name" value="CenC_carb-bd"/>
</dbReference>
<keyword evidence="1" id="KW-0378">Hydrolase</keyword>
<comment type="caution">
    <text evidence="3">The sequence shown here is derived from an EMBL/GenBank/DDBJ whole genome shotgun (WGS) entry which is preliminary data.</text>
</comment>
<reference evidence="3" key="1">
    <citation type="journal article" date="2013" name="Environ. Microbiol.">
        <title>Microbiota from the distal guts of lean and obese adolescents exhibit partial functional redundancy besides clear differences in community structure.</title>
        <authorList>
            <person name="Ferrer M."/>
            <person name="Ruiz A."/>
            <person name="Lanza F."/>
            <person name="Haange S.B."/>
            <person name="Oberbach A."/>
            <person name="Till H."/>
            <person name="Bargiela R."/>
            <person name="Campoy C."/>
            <person name="Segura M.T."/>
            <person name="Richter M."/>
            <person name="von Bergen M."/>
            <person name="Seifert J."/>
            <person name="Suarez A."/>
        </authorList>
    </citation>
    <scope>NUCLEOTIDE SEQUENCE</scope>
</reference>
<dbReference type="PANTHER" id="PTHR31776:SF0">
    <property type="entry name" value="ALPHA-L-ARABINOFURANOSIDASE 1"/>
    <property type="match status" value="1"/>
</dbReference>
<dbReference type="EMBL" id="AJWZ01000471">
    <property type="protein sequence ID" value="EKC76771.1"/>
    <property type="molecule type" value="Genomic_DNA"/>
</dbReference>
<dbReference type="SUPFAM" id="SSF51445">
    <property type="entry name" value="(Trans)glycosidases"/>
    <property type="match status" value="1"/>
</dbReference>
<accession>K1UYS8</accession>
<feature type="non-terminal residue" evidence="3">
    <location>
        <position position="1"/>
    </location>
</feature>
<dbReference type="GO" id="GO:0046556">
    <property type="term" value="F:alpha-L-arabinofuranosidase activity"/>
    <property type="evidence" value="ECO:0007669"/>
    <property type="project" value="TreeGrafter"/>
</dbReference>
<protein>
    <submittedName>
        <fullName evidence="3">Alpha-L-arabinofuranosidase</fullName>
    </submittedName>
</protein>
<dbReference type="InterPro" id="IPR051563">
    <property type="entry name" value="Glycosyl_Hydrolase_51"/>
</dbReference>
<name>K1UYS8_9ZZZZ</name>
<dbReference type="AlphaFoldDB" id="K1UYS8"/>
<dbReference type="Gene3D" id="2.60.120.260">
    <property type="entry name" value="Galactose-binding domain-like"/>
    <property type="match status" value="1"/>
</dbReference>
<proteinExistence type="predicted"/>
<dbReference type="InterPro" id="IPR008979">
    <property type="entry name" value="Galactose-bd-like_sf"/>
</dbReference>
<organism evidence="3">
    <name type="scientific">human gut metagenome</name>
    <dbReference type="NCBI Taxonomy" id="408170"/>
    <lineage>
        <taxon>unclassified sequences</taxon>
        <taxon>metagenomes</taxon>
        <taxon>organismal metagenomes</taxon>
    </lineage>
</organism>
<feature type="domain" description="CBM-cenC" evidence="2">
    <location>
        <begin position="5"/>
        <end position="136"/>
    </location>
</feature>
<dbReference type="PANTHER" id="PTHR31776">
    <property type="entry name" value="ALPHA-L-ARABINOFURANOSIDASE 1"/>
    <property type="match status" value="1"/>
</dbReference>
<dbReference type="SUPFAM" id="SSF49785">
    <property type="entry name" value="Galactose-binding domain-like"/>
    <property type="match status" value="1"/>
</dbReference>
<evidence type="ECO:0000259" key="2">
    <source>
        <dbReference type="Pfam" id="PF02018"/>
    </source>
</evidence>
<sequence length="183" mass="21238">GLYAELVKNRSFEFPQRFMGWNVFGNVTLMDDGPFERNPHYVRLGNSGHREKHTGIENEGFFGIGVKEGAEYRFSVWARGENQKLRIELIKNDTMEERQAFESKELTVNSKDWKQYEVILKSPRTEPKAHLRIFLESAGTVDLEHVSLFPVDTWKERKNGLRKDLVQALYDIKPGVFRFPGGC</sequence>
<feature type="non-terminal residue" evidence="3">
    <location>
        <position position="183"/>
    </location>
</feature>